<gene>
    <name evidence="1" type="ORF">Syun_012904</name>
</gene>
<sequence length="133" mass="14922">MKKALYCEEHVQTLEVDLLGEPIPVDLSLSPVRGYALEIQTQIAERKKKRQTIGQKKRRHENVGSCSQEIEVEVVPQSLSVPPQPIVNRYDESHVPSWGIKTSDSVIGCDNIATKLFYKACTPYDQARASILS</sequence>
<dbReference type="Proteomes" id="UP001420932">
    <property type="component" value="Unassembled WGS sequence"/>
</dbReference>
<keyword evidence="2" id="KW-1185">Reference proteome</keyword>
<dbReference type="EMBL" id="JBBNAF010000005">
    <property type="protein sequence ID" value="KAK9143504.1"/>
    <property type="molecule type" value="Genomic_DNA"/>
</dbReference>
<organism evidence="1 2">
    <name type="scientific">Stephania yunnanensis</name>
    <dbReference type="NCBI Taxonomy" id="152371"/>
    <lineage>
        <taxon>Eukaryota</taxon>
        <taxon>Viridiplantae</taxon>
        <taxon>Streptophyta</taxon>
        <taxon>Embryophyta</taxon>
        <taxon>Tracheophyta</taxon>
        <taxon>Spermatophyta</taxon>
        <taxon>Magnoliopsida</taxon>
        <taxon>Ranunculales</taxon>
        <taxon>Menispermaceae</taxon>
        <taxon>Menispermoideae</taxon>
        <taxon>Cissampelideae</taxon>
        <taxon>Stephania</taxon>
    </lineage>
</organism>
<protein>
    <submittedName>
        <fullName evidence="1">Uncharacterized protein</fullName>
    </submittedName>
</protein>
<name>A0AAP0K140_9MAGN</name>
<reference evidence="1 2" key="1">
    <citation type="submission" date="2024-01" db="EMBL/GenBank/DDBJ databases">
        <title>Genome assemblies of Stephania.</title>
        <authorList>
            <person name="Yang L."/>
        </authorList>
    </citation>
    <scope>NUCLEOTIDE SEQUENCE [LARGE SCALE GENOMIC DNA]</scope>
    <source>
        <strain evidence="1">YNDBR</strain>
        <tissue evidence="1">Leaf</tissue>
    </source>
</reference>
<evidence type="ECO:0000313" key="2">
    <source>
        <dbReference type="Proteomes" id="UP001420932"/>
    </source>
</evidence>
<dbReference type="AlphaFoldDB" id="A0AAP0K140"/>
<comment type="caution">
    <text evidence="1">The sequence shown here is derived from an EMBL/GenBank/DDBJ whole genome shotgun (WGS) entry which is preliminary data.</text>
</comment>
<accession>A0AAP0K140</accession>
<proteinExistence type="predicted"/>
<evidence type="ECO:0000313" key="1">
    <source>
        <dbReference type="EMBL" id="KAK9143504.1"/>
    </source>
</evidence>